<dbReference type="EMBL" id="HACG01022355">
    <property type="protein sequence ID" value="CEK69220.1"/>
    <property type="molecule type" value="Transcribed_RNA"/>
</dbReference>
<evidence type="ECO:0000313" key="2">
    <source>
        <dbReference type="EMBL" id="CEK69220.1"/>
    </source>
</evidence>
<feature type="non-terminal residue" evidence="2">
    <location>
        <position position="1"/>
    </location>
</feature>
<reference evidence="2" key="1">
    <citation type="submission" date="2014-12" db="EMBL/GenBank/DDBJ databases">
        <title>Insight into the proteome of Arion vulgaris.</title>
        <authorList>
            <person name="Aradska J."/>
            <person name="Bulat T."/>
            <person name="Smidak R."/>
            <person name="Sarate P."/>
            <person name="Gangsoo J."/>
            <person name="Sialana F."/>
            <person name="Bilban M."/>
            <person name="Lubec G."/>
        </authorList>
    </citation>
    <scope>NUCLEOTIDE SEQUENCE</scope>
    <source>
        <tissue evidence="2">Skin</tissue>
    </source>
</reference>
<gene>
    <name evidence="2" type="primary">ORF69404</name>
</gene>
<feature type="compositionally biased region" description="Polar residues" evidence="1">
    <location>
        <begin position="42"/>
        <end position="63"/>
    </location>
</feature>
<protein>
    <submittedName>
        <fullName evidence="2">Uncharacterized protein</fullName>
    </submittedName>
</protein>
<feature type="non-terminal residue" evidence="2">
    <location>
        <position position="102"/>
    </location>
</feature>
<accession>A0A0B6ZNB9</accession>
<proteinExistence type="predicted"/>
<dbReference type="AlphaFoldDB" id="A0A0B6ZNB9"/>
<organism evidence="2">
    <name type="scientific">Arion vulgaris</name>
    <dbReference type="NCBI Taxonomy" id="1028688"/>
    <lineage>
        <taxon>Eukaryota</taxon>
        <taxon>Metazoa</taxon>
        <taxon>Spiralia</taxon>
        <taxon>Lophotrochozoa</taxon>
        <taxon>Mollusca</taxon>
        <taxon>Gastropoda</taxon>
        <taxon>Heterobranchia</taxon>
        <taxon>Euthyneura</taxon>
        <taxon>Panpulmonata</taxon>
        <taxon>Eupulmonata</taxon>
        <taxon>Stylommatophora</taxon>
        <taxon>Helicina</taxon>
        <taxon>Arionoidea</taxon>
        <taxon>Arionidae</taxon>
        <taxon>Arion</taxon>
    </lineage>
</organism>
<sequence length="102" mass="10349">SSIGHDPFAQVGSVQQPPSVIPTFATTQVAPKIGTGAFLPPTVTSHSATPPPTSVTSNSNNIYRHQGGRPQYVAPPSASQPPAPGFSPFAATSSQPPTAMVS</sequence>
<name>A0A0B6ZNB9_9EUPU</name>
<feature type="region of interest" description="Disordered" evidence="1">
    <location>
        <begin position="38"/>
        <end position="102"/>
    </location>
</feature>
<evidence type="ECO:0000256" key="1">
    <source>
        <dbReference type="SAM" id="MobiDB-lite"/>
    </source>
</evidence>